<keyword evidence="10" id="KW-1185">Reference proteome</keyword>
<keyword evidence="7" id="KW-1133">Transmembrane helix</keyword>
<evidence type="ECO:0000256" key="3">
    <source>
        <dbReference type="ARBA" id="ARBA00022833"/>
    </source>
</evidence>
<keyword evidence="1" id="KW-0479">Metal-binding</keyword>
<dbReference type="AlphaFoldDB" id="A0A8J5IBE6"/>
<dbReference type="GO" id="GO:0034244">
    <property type="term" value="P:negative regulation of transcription elongation by RNA polymerase II"/>
    <property type="evidence" value="ECO:0007669"/>
    <property type="project" value="InterPro"/>
</dbReference>
<feature type="domain" description="AIPP2-like SPOC-like" evidence="8">
    <location>
        <begin position="405"/>
        <end position="531"/>
    </location>
</feature>
<name>A0A8J5IBE6_ZINOF</name>
<comment type="caution">
    <text evidence="9">The sequence shown here is derived from an EMBL/GenBank/DDBJ whole genome shotgun (WGS) entry which is preliminary data.</text>
</comment>
<keyword evidence="2" id="KW-0863">Zinc-finger</keyword>
<proteinExistence type="predicted"/>
<sequence length="565" mass="63431">MLLQGGGVASVGYKEKERRKSQKSRLASLGALAVAAESFSGDNEEGQCEYVKGDFKNYCMKVVRFGVRDNWYCDECSNLSVDVAQKSKMPHTVMESNSKAFHPLLNRVPPTKGSSNLNDQRIPKEIDDSRKWRNRKHVKHSSIPMGFYKAIQNAKVKFISTEEVCFTKHPKISFKASNSGPSSCRRSYAATLHPSSRKEVKDPYTSSSLTKPGVFKQPNAATVYSGLLAGNVSTTRDAVIVDKEANMRKKVPVSAALGVASDDSASYTANRMGNKIKLKALDFIQVDILINICKLLGACLAAAVRTTILDVRMDGSMIIILVTLLCMLINTLGLNFVVRCTVHWCGRQLAFETSEESAMWLASTSGFKKQLLHWLLVVLYRPKIVFGRWSARSSSENLPTVTRLRGVFEVFGMAINVFDEIEAHFPCQVSYKVYDISKKMPFKLKLNLLPRRDAWPFQSDIPTCYDIGLYFFVGQFDRPSNKYFWLLEQVGSKDFVMQSCLGEVELLIYPSTQLRLDSQRIDGQPYFWGVFRRKKLRKPADIANVCHEAPQEQSSACSTSLAPFL</sequence>
<dbReference type="EMBL" id="JACMSC010000002">
    <property type="protein sequence ID" value="KAG6532335.1"/>
    <property type="molecule type" value="Genomic_DNA"/>
</dbReference>
<feature type="region of interest" description="Disordered" evidence="6">
    <location>
        <begin position="186"/>
        <end position="208"/>
    </location>
</feature>
<dbReference type="Proteomes" id="UP000734854">
    <property type="component" value="Unassembled WGS sequence"/>
</dbReference>
<gene>
    <name evidence="9" type="ORF">ZIOFF_006175</name>
</gene>
<dbReference type="InterPro" id="IPR049914">
    <property type="entry name" value="PHD1-3/5-6"/>
</dbReference>
<dbReference type="InterPro" id="IPR056280">
    <property type="entry name" value="AIPP2-like_SPOC"/>
</dbReference>
<evidence type="ECO:0000256" key="6">
    <source>
        <dbReference type="SAM" id="MobiDB-lite"/>
    </source>
</evidence>
<keyword evidence="3" id="KW-0862">Zinc</keyword>
<reference evidence="9 10" key="1">
    <citation type="submission" date="2020-08" db="EMBL/GenBank/DDBJ databases">
        <title>Plant Genome Project.</title>
        <authorList>
            <person name="Zhang R.-G."/>
        </authorList>
    </citation>
    <scope>NUCLEOTIDE SEQUENCE [LARGE SCALE GENOMIC DNA]</scope>
    <source>
        <tissue evidence="9">Rhizome</tissue>
    </source>
</reference>
<keyword evidence="7" id="KW-0472">Membrane</keyword>
<dbReference type="Pfam" id="PF23121">
    <property type="entry name" value="SPOC_AIPP2"/>
    <property type="match status" value="1"/>
</dbReference>
<evidence type="ECO:0000256" key="1">
    <source>
        <dbReference type="ARBA" id="ARBA00022723"/>
    </source>
</evidence>
<dbReference type="GO" id="GO:0008270">
    <property type="term" value="F:zinc ion binding"/>
    <property type="evidence" value="ECO:0007669"/>
    <property type="project" value="UniProtKB-KW"/>
</dbReference>
<evidence type="ECO:0000256" key="2">
    <source>
        <dbReference type="ARBA" id="ARBA00022771"/>
    </source>
</evidence>
<evidence type="ECO:0000256" key="7">
    <source>
        <dbReference type="SAM" id="Phobius"/>
    </source>
</evidence>
<dbReference type="GO" id="GO:0140566">
    <property type="term" value="F:histone reader activity"/>
    <property type="evidence" value="ECO:0007669"/>
    <property type="project" value="InterPro"/>
</dbReference>
<evidence type="ECO:0000313" key="10">
    <source>
        <dbReference type="Proteomes" id="UP000734854"/>
    </source>
</evidence>
<dbReference type="PANTHER" id="PTHR33304:SF36">
    <property type="entry name" value="GB|AAF26970.1-RELATED"/>
    <property type="match status" value="1"/>
</dbReference>
<accession>A0A8J5IBE6</accession>
<evidence type="ECO:0000259" key="8">
    <source>
        <dbReference type="Pfam" id="PF23121"/>
    </source>
</evidence>
<evidence type="ECO:0000313" key="9">
    <source>
        <dbReference type="EMBL" id="KAG6532335.1"/>
    </source>
</evidence>
<keyword evidence="4" id="KW-0805">Transcription regulation</keyword>
<protein>
    <recommendedName>
        <fullName evidence="8">AIPP2-like SPOC-like domain-containing protein</fullName>
    </recommendedName>
</protein>
<feature type="transmembrane region" description="Helical" evidence="7">
    <location>
        <begin position="316"/>
        <end position="338"/>
    </location>
</feature>
<evidence type="ECO:0000256" key="5">
    <source>
        <dbReference type="ARBA" id="ARBA00023163"/>
    </source>
</evidence>
<organism evidence="9 10">
    <name type="scientific">Zingiber officinale</name>
    <name type="common">Ginger</name>
    <name type="synonym">Amomum zingiber</name>
    <dbReference type="NCBI Taxonomy" id="94328"/>
    <lineage>
        <taxon>Eukaryota</taxon>
        <taxon>Viridiplantae</taxon>
        <taxon>Streptophyta</taxon>
        <taxon>Embryophyta</taxon>
        <taxon>Tracheophyta</taxon>
        <taxon>Spermatophyta</taxon>
        <taxon>Magnoliopsida</taxon>
        <taxon>Liliopsida</taxon>
        <taxon>Zingiberales</taxon>
        <taxon>Zingiberaceae</taxon>
        <taxon>Zingiber</taxon>
    </lineage>
</organism>
<evidence type="ECO:0000256" key="4">
    <source>
        <dbReference type="ARBA" id="ARBA00023015"/>
    </source>
</evidence>
<dbReference type="PANTHER" id="PTHR33304">
    <property type="match status" value="1"/>
</dbReference>
<keyword evidence="5" id="KW-0804">Transcription</keyword>
<keyword evidence="7" id="KW-0812">Transmembrane</keyword>